<evidence type="ECO:0000313" key="4">
    <source>
        <dbReference type="Proteomes" id="UP000308199"/>
    </source>
</evidence>
<protein>
    <submittedName>
        <fullName evidence="3">Uncharacterized protein</fullName>
    </submittedName>
</protein>
<feature type="compositionally biased region" description="Acidic residues" evidence="1">
    <location>
        <begin position="74"/>
        <end position="86"/>
    </location>
</feature>
<name>A0A4S4KHE9_9AGAM</name>
<keyword evidence="2" id="KW-0472">Membrane</keyword>
<dbReference type="Proteomes" id="UP000308199">
    <property type="component" value="Unassembled WGS sequence"/>
</dbReference>
<evidence type="ECO:0000256" key="1">
    <source>
        <dbReference type="SAM" id="MobiDB-lite"/>
    </source>
</evidence>
<gene>
    <name evidence="3" type="ORF">EW145_g7875</name>
</gene>
<dbReference type="OrthoDB" id="3198959at2759"/>
<reference evidence="3 4" key="1">
    <citation type="submission" date="2019-02" db="EMBL/GenBank/DDBJ databases">
        <title>Genome sequencing of the rare red list fungi Phellinidium pouzarii.</title>
        <authorList>
            <person name="Buettner E."/>
            <person name="Kellner H."/>
        </authorList>
    </citation>
    <scope>NUCLEOTIDE SEQUENCE [LARGE SCALE GENOMIC DNA]</scope>
    <source>
        <strain evidence="3 4">DSM 108285</strain>
    </source>
</reference>
<dbReference type="EMBL" id="SGPK01000921">
    <property type="protein sequence ID" value="THG95949.1"/>
    <property type="molecule type" value="Genomic_DNA"/>
</dbReference>
<dbReference type="AlphaFoldDB" id="A0A4S4KHE9"/>
<feature type="transmembrane region" description="Helical" evidence="2">
    <location>
        <begin position="14"/>
        <end position="35"/>
    </location>
</feature>
<feature type="region of interest" description="Disordered" evidence="1">
    <location>
        <begin position="57"/>
        <end position="125"/>
    </location>
</feature>
<evidence type="ECO:0000256" key="2">
    <source>
        <dbReference type="SAM" id="Phobius"/>
    </source>
</evidence>
<keyword evidence="4" id="KW-1185">Reference proteome</keyword>
<sequence length="125" mass="13889">MLAEPKESPKPQPIGNFAFISLFTICTVCAFFILWHRANSLRSVVAHQLKTWTRGEGHIRLSEDDGPPSHSFVEDDEDEDVDDEEPLAARMERLRSASESTTPPVLPPKDLRSGIDLDAEVSTAT</sequence>
<proteinExistence type="predicted"/>
<comment type="caution">
    <text evidence="3">The sequence shown here is derived from an EMBL/GenBank/DDBJ whole genome shotgun (WGS) entry which is preliminary data.</text>
</comment>
<evidence type="ECO:0000313" key="3">
    <source>
        <dbReference type="EMBL" id="THG95949.1"/>
    </source>
</evidence>
<keyword evidence="2" id="KW-0812">Transmembrane</keyword>
<accession>A0A4S4KHE9</accession>
<keyword evidence="2" id="KW-1133">Transmembrane helix</keyword>
<organism evidence="3 4">
    <name type="scientific">Phellinidium pouzarii</name>
    <dbReference type="NCBI Taxonomy" id="167371"/>
    <lineage>
        <taxon>Eukaryota</taxon>
        <taxon>Fungi</taxon>
        <taxon>Dikarya</taxon>
        <taxon>Basidiomycota</taxon>
        <taxon>Agaricomycotina</taxon>
        <taxon>Agaricomycetes</taxon>
        <taxon>Hymenochaetales</taxon>
        <taxon>Hymenochaetaceae</taxon>
        <taxon>Phellinidium</taxon>
    </lineage>
</organism>